<dbReference type="SMART" id="SM00100">
    <property type="entry name" value="cNMP"/>
    <property type="match status" value="1"/>
</dbReference>
<dbReference type="CDD" id="cd01949">
    <property type="entry name" value="GGDEF"/>
    <property type="match status" value="1"/>
</dbReference>
<feature type="domain" description="Cyclic nucleotide-binding" evidence="3">
    <location>
        <begin position="16"/>
        <end position="110"/>
    </location>
</feature>
<dbReference type="EC" id="2.7.7.65" evidence="1"/>
<dbReference type="GO" id="GO:0052621">
    <property type="term" value="F:diguanylate cyclase activity"/>
    <property type="evidence" value="ECO:0007669"/>
    <property type="project" value="UniProtKB-EC"/>
</dbReference>
<reference evidence="5" key="1">
    <citation type="submission" date="2020-04" db="EMBL/GenBank/DDBJ databases">
        <title>Comparative genomics of oral phylogroup-2 Treponema strains.</title>
        <authorList>
            <person name="Zeng H."/>
            <person name="Chan Y.K."/>
            <person name="Watt R.M."/>
        </authorList>
    </citation>
    <scope>NUCLEOTIDE SEQUENCE</scope>
    <source>
        <strain evidence="5">OMZ 905</strain>
    </source>
</reference>
<dbReference type="NCBIfam" id="TIGR00254">
    <property type="entry name" value="GGDEF"/>
    <property type="match status" value="1"/>
</dbReference>
<dbReference type="SMART" id="SM00267">
    <property type="entry name" value="GGDEF"/>
    <property type="match status" value="1"/>
</dbReference>
<dbReference type="PANTHER" id="PTHR45138">
    <property type="entry name" value="REGULATORY COMPONENTS OF SENSORY TRANSDUCTION SYSTEM"/>
    <property type="match status" value="1"/>
</dbReference>
<dbReference type="InterPro" id="IPR029787">
    <property type="entry name" value="Nucleotide_cyclase"/>
</dbReference>
<evidence type="ECO:0000313" key="5">
    <source>
        <dbReference type="EMBL" id="UTD00898.1"/>
    </source>
</evidence>
<dbReference type="SUPFAM" id="SSF51206">
    <property type="entry name" value="cAMP-binding domain-like"/>
    <property type="match status" value="1"/>
</dbReference>
<proteinExistence type="predicted"/>
<organism evidence="5 6">
    <name type="scientific">Treponema denticola</name>
    <dbReference type="NCBI Taxonomy" id="158"/>
    <lineage>
        <taxon>Bacteria</taxon>
        <taxon>Pseudomonadati</taxon>
        <taxon>Spirochaetota</taxon>
        <taxon>Spirochaetia</taxon>
        <taxon>Spirochaetales</taxon>
        <taxon>Treponemataceae</taxon>
        <taxon>Treponema</taxon>
    </lineage>
</organism>
<evidence type="ECO:0000256" key="1">
    <source>
        <dbReference type="ARBA" id="ARBA00012528"/>
    </source>
</evidence>
<evidence type="ECO:0000259" key="3">
    <source>
        <dbReference type="PROSITE" id="PS50042"/>
    </source>
</evidence>
<dbReference type="SUPFAM" id="SSF55073">
    <property type="entry name" value="Nucleotide cyclase"/>
    <property type="match status" value="1"/>
</dbReference>
<dbReference type="EMBL" id="CP051635">
    <property type="protein sequence ID" value="UTD00898.1"/>
    <property type="molecule type" value="Genomic_DNA"/>
</dbReference>
<name>A0A9Q9BPW7_TREDN</name>
<dbReference type="InterPro" id="IPR014710">
    <property type="entry name" value="RmlC-like_jellyroll"/>
</dbReference>
<dbReference type="CDD" id="cd00038">
    <property type="entry name" value="CAP_ED"/>
    <property type="match status" value="1"/>
</dbReference>
<sequence length="322" mass="35974">MITDKQKIEALGNTPLFAGWDEVYLKDIADKAGIDSYQKGDIIFQQDTKGDRFYILVEGNVIILSPEDNSVLAEFVSGEMFGETAMLTQDEQKAIASANENSIILSFPKDGVPMEEVFKNNPVTYAQLLKSYLVMVSRRTRKANSLIKENSPIMKELQKQVYGDKLTGLLNKAYLEENIADFMKSSFSLIMMKPDNFKAINDTYGHEKGDACLTFIGNHLSHFLDTDSVLMRYQGNEFAVLTPDQGRNGAASLAEKIKVELENLDISPVLNNSFKLSMSLGILLHPDTKIAKTEFIKQCAEMPLIGRARGGSMILFEEDINE</sequence>
<feature type="domain" description="GGDEF" evidence="4">
    <location>
        <begin position="185"/>
        <end position="319"/>
    </location>
</feature>
<dbReference type="AlphaFoldDB" id="A0A9Q9BPW7"/>
<gene>
    <name evidence="5" type="ORF">E4N86_09385</name>
</gene>
<dbReference type="PROSITE" id="PS50042">
    <property type="entry name" value="CNMP_BINDING_3"/>
    <property type="match status" value="1"/>
</dbReference>
<dbReference type="Pfam" id="PF00990">
    <property type="entry name" value="GGDEF"/>
    <property type="match status" value="1"/>
</dbReference>
<protein>
    <recommendedName>
        <fullName evidence="1">diguanylate cyclase</fullName>
        <ecNumber evidence="1">2.7.7.65</ecNumber>
    </recommendedName>
</protein>
<comment type="catalytic activity">
    <reaction evidence="2">
        <text>2 GTP = 3',3'-c-di-GMP + 2 diphosphate</text>
        <dbReference type="Rhea" id="RHEA:24898"/>
        <dbReference type="ChEBI" id="CHEBI:33019"/>
        <dbReference type="ChEBI" id="CHEBI:37565"/>
        <dbReference type="ChEBI" id="CHEBI:58805"/>
        <dbReference type="EC" id="2.7.7.65"/>
    </reaction>
</comment>
<evidence type="ECO:0000313" key="6">
    <source>
        <dbReference type="Proteomes" id="UP001056981"/>
    </source>
</evidence>
<dbReference type="InterPro" id="IPR050469">
    <property type="entry name" value="Diguanylate_Cyclase"/>
</dbReference>
<dbReference type="Gene3D" id="3.30.70.270">
    <property type="match status" value="1"/>
</dbReference>
<dbReference type="RefSeq" id="WP_253699026.1">
    <property type="nucleotide sequence ID" value="NZ_CP051522.1"/>
</dbReference>
<dbReference type="Pfam" id="PF00027">
    <property type="entry name" value="cNMP_binding"/>
    <property type="match status" value="1"/>
</dbReference>
<dbReference type="PANTHER" id="PTHR45138:SF9">
    <property type="entry name" value="DIGUANYLATE CYCLASE DGCM-RELATED"/>
    <property type="match status" value="1"/>
</dbReference>
<accession>A0A9Q9BPW7</accession>
<dbReference type="Gene3D" id="2.60.120.10">
    <property type="entry name" value="Jelly Rolls"/>
    <property type="match status" value="1"/>
</dbReference>
<evidence type="ECO:0000256" key="2">
    <source>
        <dbReference type="ARBA" id="ARBA00034247"/>
    </source>
</evidence>
<dbReference type="InterPro" id="IPR000595">
    <property type="entry name" value="cNMP-bd_dom"/>
</dbReference>
<evidence type="ECO:0000259" key="4">
    <source>
        <dbReference type="PROSITE" id="PS50887"/>
    </source>
</evidence>
<dbReference type="InterPro" id="IPR043128">
    <property type="entry name" value="Rev_trsase/Diguanyl_cyclase"/>
</dbReference>
<dbReference type="PROSITE" id="PS50887">
    <property type="entry name" value="GGDEF"/>
    <property type="match status" value="1"/>
</dbReference>
<dbReference type="InterPro" id="IPR018490">
    <property type="entry name" value="cNMP-bd_dom_sf"/>
</dbReference>
<dbReference type="InterPro" id="IPR000160">
    <property type="entry name" value="GGDEF_dom"/>
</dbReference>
<dbReference type="Proteomes" id="UP001056981">
    <property type="component" value="Chromosome"/>
</dbReference>